<keyword evidence="6" id="KW-0805">Transcription regulation</keyword>
<evidence type="ECO:0000256" key="6">
    <source>
        <dbReference type="ARBA" id="ARBA00023015"/>
    </source>
</evidence>
<dbReference type="GO" id="GO:0003700">
    <property type="term" value="F:DNA-binding transcription factor activity"/>
    <property type="evidence" value="ECO:0007669"/>
    <property type="project" value="InterPro"/>
</dbReference>
<feature type="modified residue" description="4-aspartylphosphate" evidence="10">
    <location>
        <position position="56"/>
    </location>
</feature>
<keyword evidence="4 10" id="KW-0597">Phosphoprotein</keyword>
<keyword evidence="3" id="KW-0963">Cytoplasm</keyword>
<comment type="caution">
    <text evidence="13">The sequence shown here is derived from an EMBL/GenBank/DDBJ whole genome shotgun (WGS) entry which is preliminary data.</text>
</comment>
<evidence type="ECO:0000256" key="3">
    <source>
        <dbReference type="ARBA" id="ARBA00022490"/>
    </source>
</evidence>
<evidence type="ECO:0000313" key="15">
    <source>
        <dbReference type="Proteomes" id="UP000669239"/>
    </source>
</evidence>
<evidence type="ECO:0000256" key="5">
    <source>
        <dbReference type="ARBA" id="ARBA00023012"/>
    </source>
</evidence>
<dbReference type="PRINTS" id="PR00032">
    <property type="entry name" value="HTHARAC"/>
</dbReference>
<dbReference type="SMART" id="SM00342">
    <property type="entry name" value="HTH_ARAC"/>
    <property type="match status" value="1"/>
</dbReference>
<comment type="function">
    <text evidence="9">May play the central regulatory role in sporulation. It may be an element of the effector pathway responsible for the activation of sporulation genes in response to nutritional stress. Spo0A may act in concert with spo0H (a sigma factor) to control the expression of some genes that are critical to the sporulation process.</text>
</comment>
<dbReference type="Pfam" id="PF00072">
    <property type="entry name" value="Response_reg"/>
    <property type="match status" value="1"/>
</dbReference>
<dbReference type="EMBL" id="JAKNGE010000017">
    <property type="protein sequence ID" value="MCG4746670.1"/>
    <property type="molecule type" value="Genomic_DNA"/>
</dbReference>
<dbReference type="PANTHER" id="PTHR42713">
    <property type="entry name" value="HISTIDINE KINASE-RELATED"/>
    <property type="match status" value="1"/>
</dbReference>
<evidence type="ECO:0000313" key="16">
    <source>
        <dbReference type="Proteomes" id="UP001299608"/>
    </source>
</evidence>
<evidence type="ECO:0000313" key="14">
    <source>
        <dbReference type="EMBL" id="NSJ49234.1"/>
    </source>
</evidence>
<dbReference type="EMBL" id="JAAITT010000013">
    <property type="protein sequence ID" value="NSJ49234.1"/>
    <property type="molecule type" value="Genomic_DNA"/>
</dbReference>
<dbReference type="PROSITE" id="PS00041">
    <property type="entry name" value="HTH_ARAC_FAMILY_1"/>
    <property type="match status" value="1"/>
</dbReference>
<dbReference type="Proteomes" id="UP001299608">
    <property type="component" value="Unassembled WGS sequence"/>
</dbReference>
<evidence type="ECO:0000256" key="2">
    <source>
        <dbReference type="ARBA" id="ARBA00018672"/>
    </source>
</evidence>
<evidence type="ECO:0000256" key="8">
    <source>
        <dbReference type="ARBA" id="ARBA00023163"/>
    </source>
</evidence>
<dbReference type="PROSITE" id="PS01124">
    <property type="entry name" value="HTH_ARAC_FAMILY_2"/>
    <property type="match status" value="1"/>
</dbReference>
<reference evidence="14" key="2">
    <citation type="submission" date="2020-02" db="EMBL/GenBank/DDBJ databases">
        <authorList>
            <person name="Littmann E."/>
            <person name="Sorbara M."/>
        </authorList>
    </citation>
    <scope>NUCLEOTIDE SEQUENCE</scope>
    <source>
        <strain evidence="14">MSK.1.17</strain>
    </source>
</reference>
<dbReference type="SUPFAM" id="SSF52172">
    <property type="entry name" value="CheY-like"/>
    <property type="match status" value="1"/>
</dbReference>
<name>A0AAW5C1F8_9FIRM</name>
<dbReference type="PROSITE" id="PS50110">
    <property type="entry name" value="RESPONSE_REGULATORY"/>
    <property type="match status" value="1"/>
</dbReference>
<evidence type="ECO:0000256" key="7">
    <source>
        <dbReference type="ARBA" id="ARBA00023125"/>
    </source>
</evidence>
<feature type="domain" description="HTH araC/xylS-type" evidence="11">
    <location>
        <begin position="431"/>
        <end position="530"/>
    </location>
</feature>
<dbReference type="InterPro" id="IPR009057">
    <property type="entry name" value="Homeodomain-like_sf"/>
</dbReference>
<dbReference type="InterPro" id="IPR018062">
    <property type="entry name" value="HTH_AraC-typ_CS"/>
</dbReference>
<evidence type="ECO:0000256" key="10">
    <source>
        <dbReference type="PROSITE-ProRule" id="PRU00169"/>
    </source>
</evidence>
<feature type="domain" description="Response regulatory" evidence="12">
    <location>
        <begin position="4"/>
        <end position="122"/>
    </location>
</feature>
<dbReference type="GO" id="GO:0000160">
    <property type="term" value="P:phosphorelay signal transduction system"/>
    <property type="evidence" value="ECO:0007669"/>
    <property type="project" value="UniProtKB-KW"/>
</dbReference>
<dbReference type="CDD" id="cd17536">
    <property type="entry name" value="REC_YesN-like"/>
    <property type="match status" value="1"/>
</dbReference>
<dbReference type="AlphaFoldDB" id="A0AAW5C1F8"/>
<keyword evidence="7" id="KW-0238">DNA-binding</keyword>
<evidence type="ECO:0000259" key="12">
    <source>
        <dbReference type="PROSITE" id="PS50110"/>
    </source>
</evidence>
<dbReference type="InterPro" id="IPR011006">
    <property type="entry name" value="CheY-like_superfamily"/>
</dbReference>
<comment type="subcellular location">
    <subcellularLocation>
        <location evidence="1">Cytoplasm</location>
    </subcellularLocation>
</comment>
<keyword evidence="8" id="KW-0804">Transcription</keyword>
<evidence type="ECO:0000256" key="1">
    <source>
        <dbReference type="ARBA" id="ARBA00004496"/>
    </source>
</evidence>
<keyword evidence="15" id="KW-1185">Reference proteome</keyword>
<sequence>MMYRFLIVDDEYYIRRHIRCCIPWEDYDFQYAGEASNVYQAMEFLEHNAVELILLDISMPGQSGMDLLKLLDEEKHPRPHVIILTGFATFEYAREALKFGVSDYLLKPIRPETLTAAITSLKAELDRESSRAKALLQLEWTSAAIEQETRRNFFRNLYTGHIPDRANELLETYGIRPSSRYLILILDTISKNDHDRHDGQKQADRLAVNNCVEQLLAPACFYLITPDGYGRSVILLENLPASISGQELTSRLQALVRERFHLSLLSGYSISASGNAGDILAAYQNSLQFFWLRTIYGETIDISQVLMPSLPVLDSLSALNNRLRLDLSGRQEAAMLHNLDRIFILLKKHLFPIQALESEIVSLMGMAIHHAAEKHLDILSSENDWNSLSCTELIQSGLRLEQIKDTFARLFSALLSAQELGDRHFIEEVLLQSKKIIDRDFAKACLSLNTIASELLVSPSYLSRSFTKIQGISLTAYITRCRMEHARNLLKHTDMSITQISEQAGYSDLFYFSKRFKSFWGVPPSRYRVSGPSDETGQREE</sequence>
<proteinExistence type="predicted"/>
<protein>
    <recommendedName>
        <fullName evidence="2">Stage 0 sporulation protein A homolog</fullName>
    </recommendedName>
</protein>
<dbReference type="PANTHER" id="PTHR42713:SF3">
    <property type="entry name" value="TRANSCRIPTIONAL REGULATORY PROTEIN HPTR"/>
    <property type="match status" value="1"/>
</dbReference>
<dbReference type="InterPro" id="IPR020449">
    <property type="entry name" value="Tscrpt_reg_AraC-type_HTH"/>
</dbReference>
<evidence type="ECO:0000259" key="11">
    <source>
        <dbReference type="PROSITE" id="PS01124"/>
    </source>
</evidence>
<dbReference type="InterPro" id="IPR001789">
    <property type="entry name" value="Sig_transdc_resp-reg_receiver"/>
</dbReference>
<reference evidence="13" key="3">
    <citation type="submission" date="2022-01" db="EMBL/GenBank/DDBJ databases">
        <title>Collection of gut derived symbiotic bacterial strains cultured from healthy donors.</title>
        <authorList>
            <person name="Lin H."/>
            <person name="Kohout C."/>
            <person name="Waligurski E."/>
            <person name="Pamer E.G."/>
        </authorList>
    </citation>
    <scope>NUCLEOTIDE SEQUENCE</scope>
    <source>
        <strain evidence="13">DFI.6.55</strain>
    </source>
</reference>
<dbReference type="Gene3D" id="1.10.10.60">
    <property type="entry name" value="Homeodomain-like"/>
    <property type="match status" value="2"/>
</dbReference>
<evidence type="ECO:0000256" key="4">
    <source>
        <dbReference type="ARBA" id="ARBA00022553"/>
    </source>
</evidence>
<dbReference type="GO" id="GO:0005737">
    <property type="term" value="C:cytoplasm"/>
    <property type="evidence" value="ECO:0007669"/>
    <property type="project" value="UniProtKB-SubCell"/>
</dbReference>
<dbReference type="RefSeq" id="WP_165641866.1">
    <property type="nucleotide sequence ID" value="NZ_JAAITT010000013.1"/>
</dbReference>
<dbReference type="Pfam" id="PF12833">
    <property type="entry name" value="HTH_18"/>
    <property type="match status" value="1"/>
</dbReference>
<dbReference type="SMART" id="SM00448">
    <property type="entry name" value="REC"/>
    <property type="match status" value="1"/>
</dbReference>
<dbReference type="Proteomes" id="UP000669239">
    <property type="component" value="Unassembled WGS sequence"/>
</dbReference>
<accession>A0AAW5C1F8</accession>
<dbReference type="Gene3D" id="3.40.50.2300">
    <property type="match status" value="1"/>
</dbReference>
<keyword evidence="5" id="KW-0902">Two-component regulatory system</keyword>
<dbReference type="SUPFAM" id="SSF46689">
    <property type="entry name" value="Homeodomain-like"/>
    <property type="match status" value="1"/>
</dbReference>
<gene>
    <name evidence="14" type="ORF">G5B36_11035</name>
    <name evidence="13" type="ORF">L0N08_14705</name>
</gene>
<dbReference type="GO" id="GO:0043565">
    <property type="term" value="F:sequence-specific DNA binding"/>
    <property type="evidence" value="ECO:0007669"/>
    <property type="project" value="InterPro"/>
</dbReference>
<evidence type="ECO:0000256" key="9">
    <source>
        <dbReference type="ARBA" id="ARBA00024867"/>
    </source>
</evidence>
<dbReference type="InterPro" id="IPR051552">
    <property type="entry name" value="HptR"/>
</dbReference>
<dbReference type="InterPro" id="IPR018060">
    <property type="entry name" value="HTH_AraC"/>
</dbReference>
<organism evidence="13 16">
    <name type="scientific">Enterocloster aldenensis</name>
    <dbReference type="NCBI Taxonomy" id="358742"/>
    <lineage>
        <taxon>Bacteria</taxon>
        <taxon>Bacillati</taxon>
        <taxon>Bacillota</taxon>
        <taxon>Clostridia</taxon>
        <taxon>Lachnospirales</taxon>
        <taxon>Lachnospiraceae</taxon>
        <taxon>Enterocloster</taxon>
    </lineage>
</organism>
<evidence type="ECO:0000313" key="13">
    <source>
        <dbReference type="EMBL" id="MCG4746670.1"/>
    </source>
</evidence>
<reference evidence="14 15" key="1">
    <citation type="journal article" date="2020" name="Cell Host Microbe">
        <title>Functional and Genomic Variation between Human-Derived Isolates of Lachnospiraceae Reveals Inter- and Intra-Species Diversity.</title>
        <authorList>
            <person name="Sorbara M.T."/>
            <person name="Littmann E.R."/>
            <person name="Fontana E."/>
            <person name="Moody T.U."/>
            <person name="Kohout C.E."/>
            <person name="Gjonbalaj M."/>
            <person name="Eaton V."/>
            <person name="Seok R."/>
            <person name="Leiner I.M."/>
            <person name="Pamer E.G."/>
        </authorList>
    </citation>
    <scope>NUCLEOTIDE SEQUENCE [LARGE SCALE GENOMIC DNA]</scope>
    <source>
        <strain evidence="14 15">MSK.1.17</strain>
    </source>
</reference>